<dbReference type="InterPro" id="IPR007632">
    <property type="entry name" value="Anoctamin"/>
</dbReference>
<accession>A0A420YHX7</accession>
<dbReference type="EMBL" id="QVQW01000008">
    <property type="protein sequence ID" value="RKU47493.1"/>
    <property type="molecule type" value="Genomic_DNA"/>
</dbReference>
<keyword evidence="3 5" id="KW-1133">Transmembrane helix</keyword>
<dbReference type="GO" id="GO:0032541">
    <property type="term" value="C:cortical endoplasmic reticulum"/>
    <property type="evidence" value="ECO:0007669"/>
    <property type="project" value="TreeGrafter"/>
</dbReference>
<feature type="transmembrane region" description="Helical" evidence="5">
    <location>
        <begin position="441"/>
        <end position="462"/>
    </location>
</feature>
<dbReference type="InterPro" id="IPR049456">
    <property type="entry name" value="Anoctamin_N_fung"/>
</dbReference>
<evidence type="ECO:0000256" key="4">
    <source>
        <dbReference type="ARBA" id="ARBA00023136"/>
    </source>
</evidence>
<dbReference type="Pfam" id="PF20877">
    <property type="entry name" value="Anoctamin_N"/>
    <property type="match status" value="1"/>
</dbReference>
<feature type="transmembrane region" description="Helical" evidence="5">
    <location>
        <begin position="568"/>
        <end position="590"/>
    </location>
</feature>
<evidence type="ECO:0008006" key="10">
    <source>
        <dbReference type="Google" id="ProtNLM"/>
    </source>
</evidence>
<evidence type="ECO:0000313" key="9">
    <source>
        <dbReference type="Proteomes" id="UP000275385"/>
    </source>
</evidence>
<evidence type="ECO:0000313" key="8">
    <source>
        <dbReference type="EMBL" id="RKU47493.1"/>
    </source>
</evidence>
<name>A0A420YHX7_9PEZI</name>
<feature type="transmembrane region" description="Helical" evidence="5">
    <location>
        <begin position="222"/>
        <end position="239"/>
    </location>
</feature>
<dbReference type="InterPro" id="IPR049452">
    <property type="entry name" value="Anoctamin_TM"/>
</dbReference>
<reference evidence="8 9" key="1">
    <citation type="submission" date="2018-08" db="EMBL/GenBank/DDBJ databases">
        <title>Draft genome of the lignicolous fungus Coniochaeta pulveracea.</title>
        <authorList>
            <person name="Borstlap C.J."/>
            <person name="De Witt R.N."/>
            <person name="Botha A."/>
            <person name="Volschenk H."/>
        </authorList>
    </citation>
    <scope>NUCLEOTIDE SEQUENCE [LARGE SCALE GENOMIC DNA]</scope>
    <source>
        <strain evidence="8 9">CAB683</strain>
    </source>
</reference>
<evidence type="ECO:0000256" key="5">
    <source>
        <dbReference type="SAM" id="Phobius"/>
    </source>
</evidence>
<dbReference type="PANTHER" id="PTHR12308:SF73">
    <property type="entry name" value="ANOCTAMIN"/>
    <property type="match status" value="1"/>
</dbReference>
<dbReference type="Proteomes" id="UP000275385">
    <property type="component" value="Unassembled WGS sequence"/>
</dbReference>
<keyword evidence="4 5" id="KW-0472">Membrane</keyword>
<evidence type="ECO:0000256" key="2">
    <source>
        <dbReference type="ARBA" id="ARBA00022692"/>
    </source>
</evidence>
<keyword evidence="9" id="KW-1185">Reference proteome</keyword>
<proteinExistence type="predicted"/>
<feature type="transmembrane region" description="Helical" evidence="5">
    <location>
        <begin position="610"/>
        <end position="634"/>
    </location>
</feature>
<evidence type="ECO:0000256" key="1">
    <source>
        <dbReference type="ARBA" id="ARBA00004141"/>
    </source>
</evidence>
<evidence type="ECO:0000259" key="6">
    <source>
        <dbReference type="Pfam" id="PF04547"/>
    </source>
</evidence>
<evidence type="ECO:0000259" key="7">
    <source>
        <dbReference type="Pfam" id="PF20877"/>
    </source>
</evidence>
<organism evidence="8 9">
    <name type="scientific">Coniochaeta pulveracea</name>
    <dbReference type="NCBI Taxonomy" id="177199"/>
    <lineage>
        <taxon>Eukaryota</taxon>
        <taxon>Fungi</taxon>
        <taxon>Dikarya</taxon>
        <taxon>Ascomycota</taxon>
        <taxon>Pezizomycotina</taxon>
        <taxon>Sordariomycetes</taxon>
        <taxon>Sordariomycetidae</taxon>
        <taxon>Coniochaetales</taxon>
        <taxon>Coniochaetaceae</taxon>
        <taxon>Coniochaeta</taxon>
    </lineage>
</organism>
<protein>
    <recommendedName>
        <fullName evidence="10">Plasma membrane channel protein</fullName>
    </recommendedName>
</protein>
<sequence>MAHLGDIYSRDPKQDKALSSNFGVDYVISYKVPAKEKAEAEAAFVQLIQALADTGFATEVRHGDNDSLLIFTKIASEKLLINQIYRYRLQDWLYGIRISAPDKDQAKHLQEEPVTEAERLRLTYLLITKPKNEGGAGITAKQGTWKYVETIFPLHDHTFNKNWIKEWSTKYSLDDNDLIQIRDRFGEKVAFYFAFLQSYSTFLVFPAAFGFAAWLLLGQFSWFYAIVNSLWTVAFFEYWKVKEVDLAIQWGVRGASKIQLPRPQFQYEREAQDPVTGELVKVYSPWKRLQRQLLQVPFALACVAVLGSLICSCFAIEIFISEIYNGPFKQYLTFIPTVILTALIPTLSTFLTGFAEKLTVLENYETQDSHQAAFVQKIFILNFITSYLGIFLTAFVYVPFARVLVPYLSVFQTTAQRFTASGKPLPTKQFEVDANRLTNQVIYFTVTAQIVNLVLEVVVPFVKRKVFKTVKEVQTEMSSKKPVTRYQDSEDEKEFLARVRTEASLDEYDVTIDYREMVVQFGYLSLFSVVWPLTGCSFLVNNWIEARSDALKIAIGNRRPIPWRADSIGPWLSSLAFLSWLGSITSSALVYLFHNSKRGPDGSPSSVRGWVLLLTIIFAEHLYLVVQILVRYMVAKLDRPGLQKERAERFAMRKNLLEESLGQDLTEQASGLGVTGGEKITREALEEEQRRASIHGQSHEEAFWQRQRGAAETIQIGRLLISEVGQVASNQTTIQAKQSMKA</sequence>
<gene>
    <name evidence="8" type="ORF">DL546_002221</name>
</gene>
<feature type="domain" description="Anoctamin alpha-beta plait" evidence="7">
    <location>
        <begin position="23"/>
        <end position="148"/>
    </location>
</feature>
<comment type="caution">
    <text evidence="8">The sequence shown here is derived from an EMBL/GenBank/DDBJ whole genome shotgun (WGS) entry which is preliminary data.</text>
</comment>
<dbReference type="AlphaFoldDB" id="A0A420YHX7"/>
<feature type="transmembrane region" description="Helical" evidence="5">
    <location>
        <begin position="379"/>
        <end position="400"/>
    </location>
</feature>
<dbReference type="GO" id="GO:0016020">
    <property type="term" value="C:membrane"/>
    <property type="evidence" value="ECO:0007669"/>
    <property type="project" value="UniProtKB-SubCell"/>
</dbReference>
<dbReference type="OrthoDB" id="296386at2759"/>
<comment type="subcellular location">
    <subcellularLocation>
        <location evidence="1">Membrane</location>
        <topology evidence="1">Multi-pass membrane protein</topology>
    </subcellularLocation>
</comment>
<feature type="transmembrane region" description="Helical" evidence="5">
    <location>
        <begin position="332"/>
        <end position="354"/>
    </location>
</feature>
<dbReference type="PANTHER" id="PTHR12308">
    <property type="entry name" value="ANOCTAMIN"/>
    <property type="match status" value="1"/>
</dbReference>
<keyword evidence="2 5" id="KW-0812">Transmembrane</keyword>
<dbReference type="STRING" id="177199.A0A420YHX7"/>
<evidence type="ECO:0000256" key="3">
    <source>
        <dbReference type="ARBA" id="ARBA00022989"/>
    </source>
</evidence>
<feature type="transmembrane region" description="Helical" evidence="5">
    <location>
        <begin position="189"/>
        <end position="216"/>
    </location>
</feature>
<feature type="transmembrane region" description="Helical" evidence="5">
    <location>
        <begin position="296"/>
        <end position="320"/>
    </location>
</feature>
<dbReference type="GO" id="GO:0005254">
    <property type="term" value="F:chloride channel activity"/>
    <property type="evidence" value="ECO:0007669"/>
    <property type="project" value="TreeGrafter"/>
</dbReference>
<feature type="domain" description="Anoctamin transmembrane" evidence="6">
    <location>
        <begin position="181"/>
        <end position="648"/>
    </location>
</feature>
<dbReference type="Pfam" id="PF04547">
    <property type="entry name" value="Anoctamin"/>
    <property type="match status" value="1"/>
</dbReference>